<dbReference type="Proteomes" id="UP000007801">
    <property type="component" value="Unassembled WGS sequence"/>
</dbReference>
<dbReference type="SMR" id="B3MIH7"/>
<dbReference type="FunCoup" id="B3MIH7">
    <property type="interactions" value="4"/>
</dbReference>
<dbReference type="OMA" id="MHTSEEF"/>
<dbReference type="GO" id="GO:0036297">
    <property type="term" value="P:interstrand cross-link repair"/>
    <property type="evidence" value="ECO:0007669"/>
    <property type="project" value="InterPro"/>
</dbReference>
<reference evidence="7 8" key="1">
    <citation type="journal article" date="2007" name="Nature">
        <title>Evolution of genes and genomes on the Drosophila phylogeny.</title>
        <authorList>
            <consortium name="Drosophila 12 Genomes Consortium"/>
            <person name="Clark A.G."/>
            <person name="Eisen M.B."/>
            <person name="Smith D.R."/>
            <person name="Bergman C.M."/>
            <person name="Oliver B."/>
            <person name="Markow T.A."/>
            <person name="Kaufman T.C."/>
            <person name="Kellis M."/>
            <person name="Gelbart W."/>
            <person name="Iyer V.N."/>
            <person name="Pollard D.A."/>
            <person name="Sackton T.B."/>
            <person name="Larracuente A.M."/>
            <person name="Singh N.D."/>
            <person name="Abad J.P."/>
            <person name="Abt D.N."/>
            <person name="Adryan B."/>
            <person name="Aguade M."/>
            <person name="Akashi H."/>
            <person name="Anderson W.W."/>
            <person name="Aquadro C.F."/>
            <person name="Ardell D.H."/>
            <person name="Arguello R."/>
            <person name="Artieri C.G."/>
            <person name="Barbash D.A."/>
            <person name="Barker D."/>
            <person name="Barsanti P."/>
            <person name="Batterham P."/>
            <person name="Batzoglou S."/>
            <person name="Begun D."/>
            <person name="Bhutkar A."/>
            <person name="Blanco E."/>
            <person name="Bosak S.A."/>
            <person name="Bradley R.K."/>
            <person name="Brand A.D."/>
            <person name="Brent M.R."/>
            <person name="Brooks A.N."/>
            <person name="Brown R.H."/>
            <person name="Butlin R.K."/>
            <person name="Caggese C."/>
            <person name="Calvi B.R."/>
            <person name="Bernardo de Carvalho A."/>
            <person name="Caspi A."/>
            <person name="Castrezana S."/>
            <person name="Celniker S.E."/>
            <person name="Chang J.L."/>
            <person name="Chapple C."/>
            <person name="Chatterji S."/>
            <person name="Chinwalla A."/>
            <person name="Civetta A."/>
            <person name="Clifton S.W."/>
            <person name="Comeron J.M."/>
            <person name="Costello J.C."/>
            <person name="Coyne J.A."/>
            <person name="Daub J."/>
            <person name="David R.G."/>
            <person name="Delcher A.L."/>
            <person name="Delehaunty K."/>
            <person name="Do C.B."/>
            <person name="Ebling H."/>
            <person name="Edwards K."/>
            <person name="Eickbush T."/>
            <person name="Evans J.D."/>
            <person name="Filipski A."/>
            <person name="Findeiss S."/>
            <person name="Freyhult E."/>
            <person name="Fulton L."/>
            <person name="Fulton R."/>
            <person name="Garcia A.C."/>
            <person name="Gardiner A."/>
            <person name="Garfield D.A."/>
            <person name="Garvin B.E."/>
            <person name="Gibson G."/>
            <person name="Gilbert D."/>
            <person name="Gnerre S."/>
            <person name="Godfrey J."/>
            <person name="Good R."/>
            <person name="Gotea V."/>
            <person name="Gravely B."/>
            <person name="Greenberg A.J."/>
            <person name="Griffiths-Jones S."/>
            <person name="Gross S."/>
            <person name="Guigo R."/>
            <person name="Gustafson E.A."/>
            <person name="Haerty W."/>
            <person name="Hahn M.W."/>
            <person name="Halligan D.L."/>
            <person name="Halpern A.L."/>
            <person name="Halter G.M."/>
            <person name="Han M.V."/>
            <person name="Heger A."/>
            <person name="Hillier L."/>
            <person name="Hinrichs A.S."/>
            <person name="Holmes I."/>
            <person name="Hoskins R.A."/>
            <person name="Hubisz M.J."/>
            <person name="Hultmark D."/>
            <person name="Huntley M.A."/>
            <person name="Jaffe D.B."/>
            <person name="Jagadeeshan S."/>
            <person name="Jeck W.R."/>
            <person name="Johnson J."/>
            <person name="Jones C.D."/>
            <person name="Jordan W.C."/>
            <person name="Karpen G.H."/>
            <person name="Kataoka E."/>
            <person name="Keightley P.D."/>
            <person name="Kheradpour P."/>
            <person name="Kirkness E.F."/>
            <person name="Koerich L.B."/>
            <person name="Kristiansen K."/>
            <person name="Kudrna D."/>
            <person name="Kulathinal R.J."/>
            <person name="Kumar S."/>
            <person name="Kwok R."/>
            <person name="Lander E."/>
            <person name="Langley C.H."/>
            <person name="Lapoint R."/>
            <person name="Lazzaro B.P."/>
            <person name="Lee S.J."/>
            <person name="Levesque L."/>
            <person name="Li R."/>
            <person name="Lin C.F."/>
            <person name="Lin M.F."/>
            <person name="Lindblad-Toh K."/>
            <person name="Llopart A."/>
            <person name="Long M."/>
            <person name="Low L."/>
            <person name="Lozovsky E."/>
            <person name="Lu J."/>
            <person name="Luo M."/>
            <person name="Machado C.A."/>
            <person name="Makalowski W."/>
            <person name="Marzo M."/>
            <person name="Matsuda M."/>
            <person name="Matzkin L."/>
            <person name="McAllister B."/>
            <person name="McBride C.S."/>
            <person name="McKernan B."/>
            <person name="McKernan K."/>
            <person name="Mendez-Lago M."/>
            <person name="Minx P."/>
            <person name="Mollenhauer M.U."/>
            <person name="Montooth K."/>
            <person name="Mount S.M."/>
            <person name="Mu X."/>
            <person name="Myers E."/>
            <person name="Negre B."/>
            <person name="Newfeld S."/>
            <person name="Nielsen R."/>
            <person name="Noor M.A."/>
            <person name="O'Grady P."/>
            <person name="Pachter L."/>
            <person name="Papaceit M."/>
            <person name="Parisi M.J."/>
            <person name="Parisi M."/>
            <person name="Parts L."/>
            <person name="Pedersen J.S."/>
            <person name="Pesole G."/>
            <person name="Phillippy A.M."/>
            <person name="Ponting C.P."/>
            <person name="Pop M."/>
            <person name="Porcelli D."/>
            <person name="Powell J.R."/>
            <person name="Prohaska S."/>
            <person name="Pruitt K."/>
            <person name="Puig M."/>
            <person name="Quesneville H."/>
            <person name="Ram K.R."/>
            <person name="Rand D."/>
            <person name="Rasmussen M.D."/>
            <person name="Reed L.K."/>
            <person name="Reenan R."/>
            <person name="Reily A."/>
            <person name="Remington K.A."/>
            <person name="Rieger T.T."/>
            <person name="Ritchie M.G."/>
            <person name="Robin C."/>
            <person name="Rogers Y.H."/>
            <person name="Rohde C."/>
            <person name="Rozas J."/>
            <person name="Rubenfield M.J."/>
            <person name="Ruiz A."/>
            <person name="Russo S."/>
            <person name="Salzberg S.L."/>
            <person name="Sanchez-Gracia A."/>
            <person name="Saranga D.J."/>
            <person name="Sato H."/>
            <person name="Schaeffer S.W."/>
            <person name="Schatz M.C."/>
            <person name="Schlenke T."/>
            <person name="Schwartz R."/>
            <person name="Segarra C."/>
            <person name="Singh R.S."/>
            <person name="Sirot L."/>
            <person name="Sirota M."/>
            <person name="Sisneros N.B."/>
            <person name="Smith C.D."/>
            <person name="Smith T.F."/>
            <person name="Spieth J."/>
            <person name="Stage D.E."/>
            <person name="Stark A."/>
            <person name="Stephan W."/>
            <person name="Strausberg R.L."/>
            <person name="Strempel S."/>
            <person name="Sturgill D."/>
            <person name="Sutton G."/>
            <person name="Sutton G.G."/>
            <person name="Tao W."/>
            <person name="Teichmann S."/>
            <person name="Tobari Y.N."/>
            <person name="Tomimura Y."/>
            <person name="Tsolas J.M."/>
            <person name="Valente V.L."/>
            <person name="Venter E."/>
            <person name="Venter J.C."/>
            <person name="Vicario S."/>
            <person name="Vieira F.G."/>
            <person name="Vilella A.J."/>
            <person name="Villasante A."/>
            <person name="Walenz B."/>
            <person name="Wang J."/>
            <person name="Wasserman M."/>
            <person name="Watts T."/>
            <person name="Wilson D."/>
            <person name="Wilson R.K."/>
            <person name="Wing R.A."/>
            <person name="Wolfner M.F."/>
            <person name="Wong A."/>
            <person name="Wong G.K."/>
            <person name="Wu C.I."/>
            <person name="Wu G."/>
            <person name="Yamamoto D."/>
            <person name="Yang H.P."/>
            <person name="Yang S.P."/>
            <person name="Yorke J.A."/>
            <person name="Yoshida K."/>
            <person name="Zdobnov E."/>
            <person name="Zhang P."/>
            <person name="Zhang Y."/>
            <person name="Zimin A.V."/>
            <person name="Baldwin J."/>
            <person name="Abdouelleil A."/>
            <person name="Abdulkadir J."/>
            <person name="Abebe A."/>
            <person name="Abera B."/>
            <person name="Abreu J."/>
            <person name="Acer S.C."/>
            <person name="Aftuck L."/>
            <person name="Alexander A."/>
            <person name="An P."/>
            <person name="Anderson E."/>
            <person name="Anderson S."/>
            <person name="Arachi H."/>
            <person name="Azer M."/>
            <person name="Bachantsang P."/>
            <person name="Barry A."/>
            <person name="Bayul T."/>
            <person name="Berlin A."/>
            <person name="Bessette D."/>
            <person name="Bloom T."/>
            <person name="Blye J."/>
            <person name="Boguslavskiy L."/>
            <person name="Bonnet C."/>
            <person name="Boukhgalter B."/>
            <person name="Bourzgui I."/>
            <person name="Brown A."/>
            <person name="Cahill P."/>
            <person name="Channer S."/>
            <person name="Cheshatsang Y."/>
            <person name="Chuda L."/>
            <person name="Citroen M."/>
            <person name="Collymore A."/>
            <person name="Cooke P."/>
            <person name="Costello M."/>
            <person name="D'Aco K."/>
            <person name="Daza R."/>
            <person name="De Haan G."/>
            <person name="DeGray S."/>
            <person name="DeMaso C."/>
            <person name="Dhargay N."/>
            <person name="Dooley K."/>
            <person name="Dooley E."/>
            <person name="Doricent M."/>
            <person name="Dorje P."/>
            <person name="Dorjee K."/>
            <person name="Dupes A."/>
            <person name="Elong R."/>
            <person name="Falk J."/>
            <person name="Farina A."/>
            <person name="Faro S."/>
            <person name="Ferguson D."/>
            <person name="Fisher S."/>
            <person name="Foley C.D."/>
            <person name="Franke A."/>
            <person name="Friedrich D."/>
            <person name="Gadbois L."/>
            <person name="Gearin G."/>
            <person name="Gearin C.R."/>
            <person name="Giannoukos G."/>
            <person name="Goode T."/>
            <person name="Graham J."/>
            <person name="Grandbois E."/>
            <person name="Grewal S."/>
            <person name="Gyaltsen K."/>
            <person name="Hafez N."/>
            <person name="Hagos B."/>
            <person name="Hall J."/>
            <person name="Henson C."/>
            <person name="Hollinger A."/>
            <person name="Honan T."/>
            <person name="Huard M.D."/>
            <person name="Hughes L."/>
            <person name="Hurhula B."/>
            <person name="Husby M.E."/>
            <person name="Kamat A."/>
            <person name="Kanga B."/>
            <person name="Kashin S."/>
            <person name="Khazanovich D."/>
            <person name="Kisner P."/>
            <person name="Lance K."/>
            <person name="Lara M."/>
            <person name="Lee W."/>
            <person name="Lennon N."/>
            <person name="Letendre F."/>
            <person name="LeVine R."/>
            <person name="Lipovsky A."/>
            <person name="Liu X."/>
            <person name="Liu J."/>
            <person name="Liu S."/>
            <person name="Lokyitsang T."/>
            <person name="Lokyitsang Y."/>
            <person name="Lubonja R."/>
            <person name="Lui A."/>
            <person name="MacDonald P."/>
            <person name="Magnisalis V."/>
            <person name="Maru K."/>
            <person name="Matthews C."/>
            <person name="McCusker W."/>
            <person name="McDonough S."/>
            <person name="Mehta T."/>
            <person name="Meldrim J."/>
            <person name="Meneus L."/>
            <person name="Mihai O."/>
            <person name="Mihalev A."/>
            <person name="Mihova T."/>
            <person name="Mittelman R."/>
            <person name="Mlenga V."/>
            <person name="Montmayeur A."/>
            <person name="Mulrain L."/>
            <person name="Navidi A."/>
            <person name="Naylor J."/>
            <person name="Negash T."/>
            <person name="Nguyen T."/>
            <person name="Nguyen N."/>
            <person name="Nicol R."/>
            <person name="Norbu C."/>
            <person name="Norbu N."/>
            <person name="Novod N."/>
            <person name="O'Neill B."/>
            <person name="Osman S."/>
            <person name="Markiewicz E."/>
            <person name="Oyono O.L."/>
            <person name="Patti C."/>
            <person name="Phunkhang P."/>
            <person name="Pierre F."/>
            <person name="Priest M."/>
            <person name="Raghuraman S."/>
            <person name="Rege F."/>
            <person name="Reyes R."/>
            <person name="Rise C."/>
            <person name="Rogov P."/>
            <person name="Ross K."/>
            <person name="Ryan E."/>
            <person name="Settipalli S."/>
            <person name="Shea T."/>
            <person name="Sherpa N."/>
            <person name="Shi L."/>
            <person name="Shih D."/>
            <person name="Sparrow T."/>
            <person name="Spaulding J."/>
            <person name="Stalker J."/>
            <person name="Stange-Thomann N."/>
            <person name="Stavropoulos S."/>
            <person name="Stone C."/>
            <person name="Strader C."/>
            <person name="Tesfaye S."/>
            <person name="Thomson T."/>
            <person name="Thoulutsang Y."/>
            <person name="Thoulutsang D."/>
            <person name="Topham K."/>
            <person name="Topping I."/>
            <person name="Tsamla T."/>
            <person name="Vassiliev H."/>
            <person name="Vo A."/>
            <person name="Wangchuk T."/>
            <person name="Wangdi T."/>
            <person name="Weiand M."/>
            <person name="Wilkinson J."/>
            <person name="Wilson A."/>
            <person name="Yadav S."/>
            <person name="Young G."/>
            <person name="Yu Q."/>
            <person name="Zembek L."/>
            <person name="Zhong D."/>
            <person name="Zimmer A."/>
            <person name="Zwirko Z."/>
            <person name="Jaffe D.B."/>
            <person name="Alvarez P."/>
            <person name="Brockman W."/>
            <person name="Butler J."/>
            <person name="Chin C."/>
            <person name="Gnerre S."/>
            <person name="Grabherr M."/>
            <person name="Kleber M."/>
            <person name="Mauceli E."/>
            <person name="MacCallum I."/>
        </authorList>
    </citation>
    <scope>NUCLEOTIDE SEQUENCE [LARGE SCALE GENOMIC DNA]</scope>
    <source>
        <strain evidence="8">Tucson 14024-0371.13</strain>
    </source>
</reference>
<evidence type="ECO:0000256" key="3">
    <source>
        <dbReference type="PROSITE-ProRule" id="PRU00175"/>
    </source>
</evidence>
<dbReference type="CDD" id="cd16450">
    <property type="entry name" value="mRING-C3HGC3_RFWD3"/>
    <property type="match status" value="1"/>
</dbReference>
<feature type="region of interest" description="Disordered" evidence="5">
    <location>
        <begin position="1"/>
        <end position="21"/>
    </location>
</feature>
<dbReference type="AlphaFoldDB" id="B3MIH7"/>
<gene>
    <name evidence="7" type="primary">Dana\GF11644</name>
    <name evidence="7" type="synonym">dana_GLEANR_11686</name>
    <name evidence="7" type="ORF">GF11644</name>
</gene>
<dbReference type="SUPFAM" id="SSF57850">
    <property type="entry name" value="RING/U-box"/>
    <property type="match status" value="1"/>
</dbReference>
<keyword evidence="4" id="KW-0175">Coiled coil</keyword>
<feature type="coiled-coil region" evidence="4">
    <location>
        <begin position="77"/>
        <end position="133"/>
    </location>
</feature>
<dbReference type="Pfam" id="PF13639">
    <property type="entry name" value="zf-RING_2"/>
    <property type="match status" value="1"/>
</dbReference>
<dbReference type="GO" id="GO:0016567">
    <property type="term" value="P:protein ubiquitination"/>
    <property type="evidence" value="ECO:0007669"/>
    <property type="project" value="InterPro"/>
</dbReference>
<organism evidence="7 8">
    <name type="scientific">Drosophila ananassae</name>
    <name type="common">Fruit fly</name>
    <dbReference type="NCBI Taxonomy" id="7217"/>
    <lineage>
        <taxon>Eukaryota</taxon>
        <taxon>Metazoa</taxon>
        <taxon>Ecdysozoa</taxon>
        <taxon>Arthropoda</taxon>
        <taxon>Hexapoda</taxon>
        <taxon>Insecta</taxon>
        <taxon>Pterygota</taxon>
        <taxon>Neoptera</taxon>
        <taxon>Endopterygota</taxon>
        <taxon>Diptera</taxon>
        <taxon>Brachycera</taxon>
        <taxon>Muscomorpha</taxon>
        <taxon>Ephydroidea</taxon>
        <taxon>Drosophilidae</taxon>
        <taxon>Drosophila</taxon>
        <taxon>Sophophora</taxon>
    </lineage>
</organism>
<evidence type="ECO:0000313" key="8">
    <source>
        <dbReference type="Proteomes" id="UP000007801"/>
    </source>
</evidence>
<dbReference type="GeneID" id="6494508"/>
<dbReference type="PANTHER" id="PTHR16047:SF7">
    <property type="entry name" value="E3 UBIQUITIN-PROTEIN LIGASE RFWD3"/>
    <property type="match status" value="1"/>
</dbReference>
<dbReference type="SMART" id="SM00184">
    <property type="entry name" value="RING"/>
    <property type="match status" value="1"/>
</dbReference>
<dbReference type="HOGENOM" id="CLU_1066598_0_0_1"/>
<feature type="domain" description="RING-type" evidence="6">
    <location>
        <begin position="136"/>
        <end position="179"/>
    </location>
</feature>
<evidence type="ECO:0000256" key="4">
    <source>
        <dbReference type="SAM" id="Coils"/>
    </source>
</evidence>
<evidence type="ECO:0000256" key="5">
    <source>
        <dbReference type="SAM" id="MobiDB-lite"/>
    </source>
</evidence>
<dbReference type="InParanoid" id="B3MIH7"/>
<sequence length="261" mass="28921">MESRTNQSVSASGSSDTSLSQQMRQNISNMNDLVGELQLQDQQLNTGQEEQFNKERLNLLLQLQQEMSFYATIQEKFDEHEKSMQMIIQELQNEQQALSEALDEALADSTDNLEDLNNEVKDLNKQLGNLSEDNTCAICLFQWTTEGEHCLVSLRCGHLFGRKCIRRSVRMNHKCPICQKNANWRDIRKIYCSSGIMASNSENESTGASGYTAAGTSGYTAAGTRGYTAAGARGYTAAGASGYTAAGTMGRNMYYDSDDSF</sequence>
<dbReference type="Gene3D" id="3.30.40.10">
    <property type="entry name" value="Zinc/RING finger domain, C3HC4 (zinc finger)"/>
    <property type="match status" value="1"/>
</dbReference>
<dbReference type="InterPro" id="IPR001841">
    <property type="entry name" value="Znf_RING"/>
</dbReference>
<evidence type="ECO:0000313" key="7">
    <source>
        <dbReference type="EMBL" id="EDV37025.1"/>
    </source>
</evidence>
<proteinExistence type="predicted"/>
<evidence type="ECO:0000256" key="1">
    <source>
        <dbReference type="ARBA" id="ARBA00022771"/>
    </source>
</evidence>
<evidence type="ECO:0000259" key="6">
    <source>
        <dbReference type="PROSITE" id="PS50089"/>
    </source>
</evidence>
<dbReference type="GO" id="GO:0005634">
    <property type="term" value="C:nucleus"/>
    <property type="evidence" value="ECO:0007669"/>
    <property type="project" value="InterPro"/>
</dbReference>
<keyword evidence="2" id="KW-0862">Zinc</keyword>
<dbReference type="GO" id="GO:0004842">
    <property type="term" value="F:ubiquitin-protein transferase activity"/>
    <property type="evidence" value="ECO:0007669"/>
    <property type="project" value="InterPro"/>
</dbReference>
<keyword evidence="8" id="KW-1185">Reference proteome</keyword>
<name>B3MIH7_DROAN</name>
<dbReference type="EMBL" id="CH902619">
    <property type="protein sequence ID" value="EDV37025.1"/>
    <property type="molecule type" value="Genomic_DNA"/>
</dbReference>
<dbReference type="PANTHER" id="PTHR16047">
    <property type="entry name" value="RFWD3 PROTEIN"/>
    <property type="match status" value="1"/>
</dbReference>
<protein>
    <recommendedName>
        <fullName evidence="6">RING-type domain-containing protein</fullName>
    </recommendedName>
</protein>
<dbReference type="PROSITE" id="PS50089">
    <property type="entry name" value="ZF_RING_2"/>
    <property type="match status" value="1"/>
</dbReference>
<keyword evidence="1 3" id="KW-0863">Zinc-finger</keyword>
<accession>B3MIH7</accession>
<dbReference type="InterPro" id="IPR037381">
    <property type="entry name" value="RFWD3"/>
</dbReference>
<dbReference type="OrthoDB" id="5600418at2759"/>
<dbReference type="STRING" id="7217.B3MIH7"/>
<dbReference type="InterPro" id="IPR013083">
    <property type="entry name" value="Znf_RING/FYVE/PHD"/>
</dbReference>
<dbReference type="PhylomeDB" id="B3MIH7"/>
<dbReference type="GO" id="GO:0008270">
    <property type="term" value="F:zinc ion binding"/>
    <property type="evidence" value="ECO:0007669"/>
    <property type="project" value="UniProtKB-KW"/>
</dbReference>
<evidence type="ECO:0000256" key="2">
    <source>
        <dbReference type="ARBA" id="ARBA00022833"/>
    </source>
</evidence>
<dbReference type="KEGG" id="dan:6494508"/>
<keyword evidence="1 3" id="KW-0479">Metal-binding</keyword>